<proteinExistence type="predicted"/>
<dbReference type="Pfam" id="PF00356">
    <property type="entry name" value="LacI"/>
    <property type="match status" value="1"/>
</dbReference>
<accession>A0A399EUZ8</accession>
<dbReference type="Proteomes" id="UP000265800">
    <property type="component" value="Unassembled WGS sequence"/>
</dbReference>
<evidence type="ECO:0000256" key="1">
    <source>
        <dbReference type="ARBA" id="ARBA00023015"/>
    </source>
</evidence>
<dbReference type="InterPro" id="IPR028082">
    <property type="entry name" value="Peripla_BP_I"/>
</dbReference>
<keyword evidence="3" id="KW-0804">Transcription</keyword>
<dbReference type="PROSITE" id="PS00356">
    <property type="entry name" value="HTH_LACI_1"/>
    <property type="match status" value="1"/>
</dbReference>
<gene>
    <name evidence="5" type="primary">degA</name>
    <name evidence="5" type="ORF">Mlute_01120</name>
</gene>
<dbReference type="EMBL" id="QWKZ01000027">
    <property type="protein sequence ID" value="RIH86919.1"/>
    <property type="molecule type" value="Genomic_DNA"/>
</dbReference>
<comment type="caution">
    <text evidence="5">The sequence shown here is derived from an EMBL/GenBank/DDBJ whole genome shotgun (WGS) entry which is preliminary data.</text>
</comment>
<dbReference type="SMART" id="SM00354">
    <property type="entry name" value="HTH_LACI"/>
    <property type="match status" value="1"/>
</dbReference>
<dbReference type="PANTHER" id="PTHR30146">
    <property type="entry name" value="LACI-RELATED TRANSCRIPTIONAL REPRESSOR"/>
    <property type="match status" value="1"/>
</dbReference>
<protein>
    <submittedName>
        <fullName evidence="5">HTH-type transcriptional regulator DegA</fullName>
    </submittedName>
</protein>
<dbReference type="SUPFAM" id="SSF47413">
    <property type="entry name" value="lambda repressor-like DNA-binding domains"/>
    <property type="match status" value="1"/>
</dbReference>
<dbReference type="Pfam" id="PF13377">
    <property type="entry name" value="Peripla_BP_3"/>
    <property type="match status" value="1"/>
</dbReference>
<reference evidence="5 6" key="1">
    <citation type="submission" date="2018-08" db="EMBL/GenBank/DDBJ databases">
        <title>Meiothermus luteus KCTC 52599 genome sequencing project.</title>
        <authorList>
            <person name="Da Costa M.S."/>
            <person name="Albuquerque L."/>
            <person name="Raposo P."/>
            <person name="Froufe H.J.C."/>
            <person name="Barroso C.S."/>
            <person name="Egas C."/>
        </authorList>
    </citation>
    <scope>NUCLEOTIDE SEQUENCE [LARGE SCALE GENOMIC DNA]</scope>
    <source>
        <strain evidence="5 6">KCTC 52599</strain>
    </source>
</reference>
<dbReference type="SUPFAM" id="SSF53822">
    <property type="entry name" value="Periplasmic binding protein-like I"/>
    <property type="match status" value="1"/>
</dbReference>
<feature type="domain" description="HTH lacI-type" evidence="4">
    <location>
        <begin position="6"/>
        <end position="60"/>
    </location>
</feature>
<evidence type="ECO:0000313" key="5">
    <source>
        <dbReference type="EMBL" id="RIH86919.1"/>
    </source>
</evidence>
<dbReference type="PROSITE" id="PS50932">
    <property type="entry name" value="HTH_LACI_2"/>
    <property type="match status" value="1"/>
</dbReference>
<dbReference type="GO" id="GO:0003700">
    <property type="term" value="F:DNA-binding transcription factor activity"/>
    <property type="evidence" value="ECO:0007669"/>
    <property type="project" value="TreeGrafter"/>
</dbReference>
<name>A0A399EUZ8_9DEIN</name>
<dbReference type="Gene3D" id="3.40.50.2300">
    <property type="match status" value="2"/>
</dbReference>
<dbReference type="InterPro" id="IPR000843">
    <property type="entry name" value="HTH_LacI"/>
</dbReference>
<keyword evidence="2" id="KW-0238">DNA-binding</keyword>
<keyword evidence="1" id="KW-0805">Transcription regulation</keyword>
<evidence type="ECO:0000313" key="6">
    <source>
        <dbReference type="Proteomes" id="UP000265800"/>
    </source>
</evidence>
<dbReference type="CDD" id="cd01392">
    <property type="entry name" value="HTH_LacI"/>
    <property type="match status" value="1"/>
</dbReference>
<dbReference type="PANTHER" id="PTHR30146:SF120">
    <property type="entry name" value="ALANINE RACEMASE"/>
    <property type="match status" value="1"/>
</dbReference>
<organism evidence="5 6">
    <name type="scientific">Meiothermus luteus</name>
    <dbReference type="NCBI Taxonomy" id="2026184"/>
    <lineage>
        <taxon>Bacteria</taxon>
        <taxon>Thermotogati</taxon>
        <taxon>Deinococcota</taxon>
        <taxon>Deinococci</taxon>
        <taxon>Thermales</taxon>
        <taxon>Thermaceae</taxon>
        <taxon>Meiothermus</taxon>
    </lineage>
</organism>
<dbReference type="Gene3D" id="1.10.260.40">
    <property type="entry name" value="lambda repressor-like DNA-binding domains"/>
    <property type="match status" value="1"/>
</dbReference>
<dbReference type="GO" id="GO:0000976">
    <property type="term" value="F:transcription cis-regulatory region binding"/>
    <property type="evidence" value="ECO:0007669"/>
    <property type="project" value="TreeGrafter"/>
</dbReference>
<dbReference type="OrthoDB" id="9798934at2"/>
<sequence>MAKRKPTIHEVAHLAQVGIGTVSRVLNNHPSVRPETRNRVLSVMADLGYSPNPHARRVAGGRSYTVSVILPVISTEFYSRLLEGIEQVLSEERYEIALFPIFSPTRLRRYLENRSLAYQTDGLLVASQGLAYLLPNQKFPTERPVVLVDAYSPHYDSAYMDNYLGGRMAAAHLAQFPGEFFAIQMQEELDEVMRNTVGRERVAGFREGLREAGRSLPEDHVFASRFSADGGRLALQYFMRLAPPPYNIFAGADLLALGVLEEAERQGLRPGEEVRLLGFDGHPWTETRGLSTLAQPIEAMGAAAARLLMERIRGYRGTPRTQRFEPTLVARASTRPGPECPKSFA</sequence>
<evidence type="ECO:0000256" key="3">
    <source>
        <dbReference type="ARBA" id="ARBA00023163"/>
    </source>
</evidence>
<evidence type="ECO:0000259" key="4">
    <source>
        <dbReference type="PROSITE" id="PS50932"/>
    </source>
</evidence>
<dbReference type="AlphaFoldDB" id="A0A399EUZ8"/>
<dbReference type="InterPro" id="IPR010982">
    <property type="entry name" value="Lambda_DNA-bd_dom_sf"/>
</dbReference>
<dbReference type="RefSeq" id="WP_119359785.1">
    <property type="nucleotide sequence ID" value="NZ_QWKZ01000027.1"/>
</dbReference>
<dbReference type="InterPro" id="IPR046335">
    <property type="entry name" value="LacI/GalR-like_sensor"/>
</dbReference>
<evidence type="ECO:0000256" key="2">
    <source>
        <dbReference type="ARBA" id="ARBA00023125"/>
    </source>
</evidence>
<keyword evidence="6" id="KW-1185">Reference proteome</keyword>